<proteinExistence type="predicted"/>
<dbReference type="InterPro" id="IPR005046">
    <property type="entry name" value="DUF285"/>
</dbReference>
<name>A0A382U7H8_9ZZZZ</name>
<organism evidence="1">
    <name type="scientific">marine metagenome</name>
    <dbReference type="NCBI Taxonomy" id="408172"/>
    <lineage>
        <taxon>unclassified sequences</taxon>
        <taxon>metagenomes</taxon>
        <taxon>ecological metagenomes</taxon>
    </lineage>
</organism>
<protein>
    <recommendedName>
        <fullName evidence="2">BspA family leucine-rich repeat surface protein</fullName>
    </recommendedName>
</protein>
<dbReference type="AlphaFoldDB" id="A0A382U7H8"/>
<dbReference type="InterPro" id="IPR011889">
    <property type="entry name" value="Liste_lipo_26"/>
</dbReference>
<dbReference type="Pfam" id="PF03382">
    <property type="entry name" value="DUF285"/>
    <property type="match status" value="1"/>
</dbReference>
<feature type="non-terminal residue" evidence="1">
    <location>
        <position position="154"/>
    </location>
</feature>
<dbReference type="PROSITE" id="PS51257">
    <property type="entry name" value="PROKAR_LIPOPROTEIN"/>
    <property type="match status" value="1"/>
</dbReference>
<evidence type="ECO:0000313" key="1">
    <source>
        <dbReference type="EMBL" id="SVD30249.1"/>
    </source>
</evidence>
<sequence>MRKSHSLVILLSVLSTSCGEESTPTALPALGPSAISIFNHHEAGEFGVRLSATNEVTVTCSDANVGDTGIVGGVTYTKRSRSAISTLIAVKDYLSLTVTCTSDVTDMSSMFAGATSFNQDISSWDVSNVTDMNYMFNWATSFNQDISSWDVSSA</sequence>
<reference evidence="1" key="1">
    <citation type="submission" date="2018-05" db="EMBL/GenBank/DDBJ databases">
        <authorList>
            <person name="Lanie J.A."/>
            <person name="Ng W.-L."/>
            <person name="Kazmierczak K.M."/>
            <person name="Andrzejewski T.M."/>
            <person name="Davidsen T.M."/>
            <person name="Wayne K.J."/>
            <person name="Tettelin H."/>
            <person name="Glass J.I."/>
            <person name="Rusch D."/>
            <person name="Podicherti R."/>
            <person name="Tsui H.-C.T."/>
            <person name="Winkler M.E."/>
        </authorList>
    </citation>
    <scope>NUCLEOTIDE SEQUENCE</scope>
</reference>
<dbReference type="EMBL" id="UINC01142111">
    <property type="protein sequence ID" value="SVD30249.1"/>
    <property type="molecule type" value="Genomic_DNA"/>
</dbReference>
<dbReference type="NCBIfam" id="TIGR02167">
    <property type="entry name" value="Liste_lipo_26"/>
    <property type="match status" value="1"/>
</dbReference>
<evidence type="ECO:0008006" key="2">
    <source>
        <dbReference type="Google" id="ProtNLM"/>
    </source>
</evidence>
<gene>
    <name evidence="1" type="ORF">METZ01_LOCUS383103</name>
</gene>
<accession>A0A382U7H8</accession>